<dbReference type="SUPFAM" id="SSF82171">
    <property type="entry name" value="DPP6 N-terminal domain-like"/>
    <property type="match status" value="1"/>
</dbReference>
<dbReference type="InterPro" id="IPR001375">
    <property type="entry name" value="Peptidase_S9_cat"/>
</dbReference>
<dbReference type="AlphaFoldDB" id="A0A448B992"/>
<sequence length="835" mass="96507">MKNILQLVLLLVGYLVISAQKQQDTLSNWRAKFATLSDFVVQSKSSNWIGIRKLSKKNGDSVFLVNTKDHAQKVYRIMNSQITFLNDEGVLGRQGNKVVFLNLITGKLLNFENVIDFYVLEQQNSYGLLFNDHHLRFYDISGKQLLEISKVDNLAATDSKNTIYLSKQYDGKSEIIEITGSLHKVIYQTVNKIRKISLAETPTQLLITEATSDNEHDRLTFLETGYYSKKILRLDIPKNAVIKFSAIQDGNSYLISSRVAAEQHRDSLVEIWHGNDPYINEHFKMFSKRSFWIWHPKRNKLQKIPVPDNIEINSINNDRYFLTYAPRRGHNFITSEPELNAAQIYDLKLNSYTDIGDIKLVRKMGREWPQLLNHSVYVSSDGKWFLASHDGIKWSLYNSNGEKETVIEKTGLEQPVFSQKSDHIYFESPDDLWDFKIHHKKLKALEIGVGKMIKIKNYNLESDGYTALSFLSKDKFLAEIYDREENVISYHLLQRAKGYETISPTKNRIHKLIYDSAMTSFYTLEENFNLPPTLFSYKTKNQKTLLFDGDIKDNGAKKIKQEIYRYSAVGKNLSGILFYPSNFDPKKKYPMIVRIYDIQRHLSNSYLSPNRTFPEGLQFRTLLEQGYFVFLPDTTVGEKGPGLSALECVNNALDVVLKNPYIDQKKIGLCGQSYGGYKTDFIATKSNRFAAYISGAGISDIINNFYSYSTDWNKPLYFIYNTVYQMGTTPADDKERYLANNPILSVKNVNAPILLWAGKKDGNVPWTQAMEFYTGLRRYKKDVIALFYQNGGHSFINDTPEQRDLSEKVMDWWDYFLKGRNDIDWINKQMKKDAL</sequence>
<dbReference type="OrthoDB" id="9812921at2"/>
<evidence type="ECO:0000313" key="4">
    <source>
        <dbReference type="Proteomes" id="UP000279227"/>
    </source>
</evidence>
<reference evidence="3 4" key="1">
    <citation type="submission" date="2018-12" db="EMBL/GenBank/DDBJ databases">
        <authorList>
            <consortium name="Pathogen Informatics"/>
        </authorList>
    </citation>
    <scope>NUCLEOTIDE SEQUENCE [LARGE SCALE GENOMIC DNA]</scope>
    <source>
        <strain evidence="3 4">NCTC11432</strain>
    </source>
</reference>
<dbReference type="KEGG" id="cgle:NCTC11432_04640"/>
<feature type="domain" description="Peptidase S9 prolyl oligopeptidase catalytic" evidence="2">
    <location>
        <begin position="651"/>
        <end position="818"/>
    </location>
</feature>
<protein>
    <submittedName>
        <fullName evidence="3">Prolyl oligopeptidase family</fullName>
    </submittedName>
</protein>
<dbReference type="GO" id="GO:0006508">
    <property type="term" value="P:proteolysis"/>
    <property type="evidence" value="ECO:0007669"/>
    <property type="project" value="InterPro"/>
</dbReference>
<dbReference type="Proteomes" id="UP000279227">
    <property type="component" value="Chromosome"/>
</dbReference>
<dbReference type="PANTHER" id="PTHR42776:SF4">
    <property type="entry name" value="ACYLAMINO-ACID-RELEASING ENZYME"/>
    <property type="match status" value="1"/>
</dbReference>
<dbReference type="Gene3D" id="3.40.50.1820">
    <property type="entry name" value="alpha/beta hydrolase"/>
    <property type="match status" value="1"/>
</dbReference>
<proteinExistence type="predicted"/>
<accession>A0A448B992</accession>
<dbReference type="RefSeq" id="WP_002981453.1">
    <property type="nucleotide sequence ID" value="NZ_CP068486.1"/>
</dbReference>
<evidence type="ECO:0000256" key="1">
    <source>
        <dbReference type="ARBA" id="ARBA00022801"/>
    </source>
</evidence>
<keyword evidence="1" id="KW-0378">Hydrolase</keyword>
<organism evidence="3 4">
    <name type="scientific">Chryseobacterium gleum</name>
    <name type="common">Flavobacterium gleum</name>
    <dbReference type="NCBI Taxonomy" id="250"/>
    <lineage>
        <taxon>Bacteria</taxon>
        <taxon>Pseudomonadati</taxon>
        <taxon>Bacteroidota</taxon>
        <taxon>Flavobacteriia</taxon>
        <taxon>Flavobacteriales</taxon>
        <taxon>Weeksellaceae</taxon>
        <taxon>Chryseobacterium group</taxon>
        <taxon>Chryseobacterium</taxon>
    </lineage>
</organism>
<dbReference type="PANTHER" id="PTHR42776">
    <property type="entry name" value="SERINE PEPTIDASE S9 FAMILY MEMBER"/>
    <property type="match status" value="1"/>
</dbReference>
<dbReference type="GeneID" id="93023469"/>
<dbReference type="Pfam" id="PF00326">
    <property type="entry name" value="Peptidase_S9"/>
    <property type="match status" value="1"/>
</dbReference>
<evidence type="ECO:0000259" key="2">
    <source>
        <dbReference type="Pfam" id="PF00326"/>
    </source>
</evidence>
<dbReference type="SUPFAM" id="SSF53474">
    <property type="entry name" value="alpha/beta-Hydrolases"/>
    <property type="match status" value="1"/>
</dbReference>
<gene>
    <name evidence="3" type="ORF">NCTC11432_04640</name>
</gene>
<evidence type="ECO:0000313" key="3">
    <source>
        <dbReference type="EMBL" id="VEE11135.1"/>
    </source>
</evidence>
<dbReference type="InterPro" id="IPR029058">
    <property type="entry name" value="AB_hydrolase_fold"/>
</dbReference>
<dbReference type="GO" id="GO:0004252">
    <property type="term" value="F:serine-type endopeptidase activity"/>
    <property type="evidence" value="ECO:0007669"/>
    <property type="project" value="TreeGrafter"/>
</dbReference>
<name>A0A448B992_CHRGE</name>
<dbReference type="EMBL" id="LR134289">
    <property type="protein sequence ID" value="VEE11135.1"/>
    <property type="molecule type" value="Genomic_DNA"/>
</dbReference>
<dbReference type="STRING" id="525257.HMPREF0204_15166"/>